<keyword evidence="1" id="KW-0812">Transmembrane</keyword>
<evidence type="ECO:0000313" key="3">
    <source>
        <dbReference type="Proteomes" id="UP000271098"/>
    </source>
</evidence>
<evidence type="ECO:0000313" key="2">
    <source>
        <dbReference type="EMBL" id="VDK78566.1"/>
    </source>
</evidence>
<keyword evidence="1" id="KW-0472">Membrane</keyword>
<evidence type="ECO:0000256" key="1">
    <source>
        <dbReference type="SAM" id="Phobius"/>
    </source>
</evidence>
<dbReference type="Proteomes" id="UP000271098">
    <property type="component" value="Unassembled WGS sequence"/>
</dbReference>
<dbReference type="WBParaSite" id="GPUH_0000987401-mRNA-1">
    <property type="protein sequence ID" value="GPUH_0000987401-mRNA-1"/>
    <property type="gene ID" value="GPUH_0000987401"/>
</dbReference>
<feature type="transmembrane region" description="Helical" evidence="1">
    <location>
        <begin position="6"/>
        <end position="26"/>
    </location>
</feature>
<reference evidence="2 3" key="2">
    <citation type="submission" date="2018-11" db="EMBL/GenBank/DDBJ databases">
        <authorList>
            <consortium name="Pathogen Informatics"/>
        </authorList>
    </citation>
    <scope>NUCLEOTIDE SEQUENCE [LARGE SCALE GENOMIC DNA]</scope>
</reference>
<dbReference type="AlphaFoldDB" id="A0A183DMC2"/>
<proteinExistence type="predicted"/>
<accession>A0A183DMC2</accession>
<keyword evidence="1" id="KW-1133">Transmembrane helix</keyword>
<keyword evidence="3" id="KW-1185">Reference proteome</keyword>
<evidence type="ECO:0000313" key="4">
    <source>
        <dbReference type="WBParaSite" id="GPUH_0000987401-mRNA-1"/>
    </source>
</evidence>
<dbReference type="EMBL" id="UYRT01034423">
    <property type="protein sequence ID" value="VDK78566.1"/>
    <property type="molecule type" value="Genomic_DNA"/>
</dbReference>
<gene>
    <name evidence="2" type="ORF">GPUH_LOCUS9862</name>
</gene>
<sequence length="47" mass="5786">MDLYQDFFQIISSQCCFSWIVFMVSIHRKCFSNSWRKVFCRIFVPLQ</sequence>
<protein>
    <submittedName>
        <fullName evidence="2 4">Uncharacterized protein</fullName>
    </submittedName>
</protein>
<name>A0A183DMC2_9BILA</name>
<organism evidence="4">
    <name type="scientific">Gongylonema pulchrum</name>
    <dbReference type="NCBI Taxonomy" id="637853"/>
    <lineage>
        <taxon>Eukaryota</taxon>
        <taxon>Metazoa</taxon>
        <taxon>Ecdysozoa</taxon>
        <taxon>Nematoda</taxon>
        <taxon>Chromadorea</taxon>
        <taxon>Rhabditida</taxon>
        <taxon>Spirurina</taxon>
        <taxon>Spiruromorpha</taxon>
        <taxon>Spiruroidea</taxon>
        <taxon>Gongylonematidae</taxon>
        <taxon>Gongylonema</taxon>
    </lineage>
</organism>
<reference evidence="4" key="1">
    <citation type="submission" date="2016-06" db="UniProtKB">
        <authorList>
            <consortium name="WormBaseParasite"/>
        </authorList>
    </citation>
    <scope>IDENTIFICATION</scope>
</reference>